<dbReference type="OrthoDB" id="9799199at2"/>
<accession>A0A2U2C8R6</accession>
<keyword evidence="2" id="KW-0808">Transferase</keyword>
<dbReference type="Proteomes" id="UP000244940">
    <property type="component" value="Unassembled WGS sequence"/>
</dbReference>
<keyword evidence="3" id="KW-1185">Reference proteome</keyword>
<evidence type="ECO:0000313" key="2">
    <source>
        <dbReference type="EMBL" id="PWE28252.1"/>
    </source>
</evidence>
<dbReference type="RefSeq" id="WP_109533759.1">
    <property type="nucleotide sequence ID" value="NZ_QEYD01000007.1"/>
</dbReference>
<dbReference type="GeneID" id="94365809"/>
<name>A0A2U2C8R6_9RHOB</name>
<feature type="transmembrane region" description="Helical" evidence="1">
    <location>
        <begin position="7"/>
        <end position="28"/>
    </location>
</feature>
<feature type="transmembrane region" description="Helical" evidence="1">
    <location>
        <begin position="251"/>
        <end position="271"/>
    </location>
</feature>
<proteinExistence type="predicted"/>
<dbReference type="PANTHER" id="PTHR43535">
    <property type="entry name" value="PHOSPHATIDATE CYTIDYLYLTRANSFERASE"/>
    <property type="match status" value="1"/>
</dbReference>
<feature type="transmembrane region" description="Helical" evidence="1">
    <location>
        <begin position="185"/>
        <end position="203"/>
    </location>
</feature>
<keyword evidence="2" id="KW-0548">Nucleotidyltransferase</keyword>
<dbReference type="GO" id="GO:0016779">
    <property type="term" value="F:nucleotidyltransferase activity"/>
    <property type="evidence" value="ECO:0007669"/>
    <property type="project" value="UniProtKB-KW"/>
</dbReference>
<dbReference type="Pfam" id="PF01148">
    <property type="entry name" value="CTP_transf_1"/>
    <property type="match status" value="1"/>
</dbReference>
<evidence type="ECO:0000256" key="1">
    <source>
        <dbReference type="SAM" id="Phobius"/>
    </source>
</evidence>
<organism evidence="2 3">
    <name type="scientific">Pararhodobacter marinus</name>
    <dbReference type="NCBI Taxonomy" id="2184063"/>
    <lineage>
        <taxon>Bacteria</taxon>
        <taxon>Pseudomonadati</taxon>
        <taxon>Pseudomonadota</taxon>
        <taxon>Alphaproteobacteria</taxon>
        <taxon>Rhodobacterales</taxon>
        <taxon>Paracoccaceae</taxon>
        <taxon>Pararhodobacter</taxon>
    </lineage>
</organism>
<feature type="transmembrane region" description="Helical" evidence="1">
    <location>
        <begin position="120"/>
        <end position="143"/>
    </location>
</feature>
<sequence>MGISADLLWLLGVTAAILIVATAIGQGLRRRLPAGQPHPVIDNLNARIWAWWVMVALLALAFATGRAGVVVLFGALSALALREFLTVTARDRADFWVIAGVYAIVLPVQFWAVYTDWYGFYAIFIPVYAFLLMPALAAVSGGAQGFMARAAETQWGLMVCVYCVSHVPAILSLGIEGGDARRVLLIAWFLFVVQASDVAQYIWGKLLGRHKLAPELSPSKTWEGLVGGIATAVALGAGLFALTPFTLPEAALMAFVVAAMGTLGGLVMSAIKRDKGAKDWGAVIKGHGGFLDRLDSVIFSAPVFFHLTRYYWT</sequence>
<feature type="transmembrane region" description="Helical" evidence="1">
    <location>
        <begin position="155"/>
        <end position="173"/>
    </location>
</feature>
<evidence type="ECO:0000313" key="3">
    <source>
        <dbReference type="Proteomes" id="UP000244940"/>
    </source>
</evidence>
<protein>
    <submittedName>
        <fullName evidence="2">Phosphatidate cytidylyltransferase</fullName>
    </submittedName>
</protein>
<keyword evidence="1" id="KW-1133">Transmembrane helix</keyword>
<reference evidence="2 3" key="1">
    <citation type="submission" date="2018-05" db="EMBL/GenBank/DDBJ databases">
        <title>Pararhodobacter marina sp. nov., isolated from deep-sea water of the Indian Ocean.</title>
        <authorList>
            <person name="Lai Q.Sr."/>
            <person name="Liu X."/>
            <person name="Shao Z."/>
        </authorList>
    </citation>
    <scope>NUCLEOTIDE SEQUENCE [LARGE SCALE GENOMIC DNA]</scope>
    <source>
        <strain evidence="2 3">CIC4N-9</strain>
    </source>
</reference>
<dbReference type="GO" id="GO:0005886">
    <property type="term" value="C:plasma membrane"/>
    <property type="evidence" value="ECO:0007669"/>
    <property type="project" value="TreeGrafter"/>
</dbReference>
<dbReference type="AlphaFoldDB" id="A0A2U2C8R6"/>
<gene>
    <name evidence="2" type="ORF">C4N9_12995</name>
</gene>
<dbReference type="PANTHER" id="PTHR43535:SF1">
    <property type="entry name" value="PHOSPHATIDATE CYTIDYLYLTRANSFERASE"/>
    <property type="match status" value="1"/>
</dbReference>
<feature type="transmembrane region" description="Helical" evidence="1">
    <location>
        <begin position="93"/>
        <end position="114"/>
    </location>
</feature>
<comment type="caution">
    <text evidence="2">The sequence shown here is derived from an EMBL/GenBank/DDBJ whole genome shotgun (WGS) entry which is preliminary data.</text>
</comment>
<dbReference type="EMBL" id="QEYD01000007">
    <property type="protein sequence ID" value="PWE28252.1"/>
    <property type="molecule type" value="Genomic_DNA"/>
</dbReference>
<dbReference type="GO" id="GO:0009273">
    <property type="term" value="P:peptidoglycan-based cell wall biogenesis"/>
    <property type="evidence" value="ECO:0007669"/>
    <property type="project" value="TreeGrafter"/>
</dbReference>
<feature type="transmembrane region" description="Helical" evidence="1">
    <location>
        <begin position="48"/>
        <end position="81"/>
    </location>
</feature>
<feature type="transmembrane region" description="Helical" evidence="1">
    <location>
        <begin position="224"/>
        <end position="245"/>
    </location>
</feature>
<keyword evidence="1" id="KW-0472">Membrane</keyword>
<keyword evidence="1" id="KW-0812">Transmembrane</keyword>